<feature type="compositionally biased region" description="Acidic residues" evidence="4">
    <location>
        <begin position="276"/>
        <end position="290"/>
    </location>
</feature>
<organism evidence="5 6">
    <name type="scientific">Parascaris univalens</name>
    <name type="common">Nematode worm</name>
    <dbReference type="NCBI Taxonomy" id="6257"/>
    <lineage>
        <taxon>Eukaryota</taxon>
        <taxon>Metazoa</taxon>
        <taxon>Ecdysozoa</taxon>
        <taxon>Nematoda</taxon>
        <taxon>Chromadorea</taxon>
        <taxon>Rhabditida</taxon>
        <taxon>Spirurina</taxon>
        <taxon>Ascaridomorpha</taxon>
        <taxon>Ascaridoidea</taxon>
        <taxon>Ascarididae</taxon>
        <taxon>Parascaris</taxon>
    </lineage>
</organism>
<keyword evidence="5" id="KW-1185">Reference proteome</keyword>
<dbReference type="GO" id="GO:0034080">
    <property type="term" value="P:CENP-A containing chromatin assembly"/>
    <property type="evidence" value="ECO:0007669"/>
    <property type="project" value="TreeGrafter"/>
</dbReference>
<dbReference type="InterPro" id="IPR011990">
    <property type="entry name" value="TPR-like_helical_dom_sf"/>
</dbReference>
<feature type="region of interest" description="Disordered" evidence="4">
    <location>
        <begin position="141"/>
        <end position="318"/>
    </location>
</feature>
<keyword evidence="2" id="KW-0802">TPR repeat</keyword>
<dbReference type="WBParaSite" id="PgR065_g002_t03">
    <property type="protein sequence ID" value="PgR065_g002_t03"/>
    <property type="gene ID" value="PgR065_g002"/>
</dbReference>
<name>A0A915BW80_PARUN</name>
<evidence type="ECO:0000256" key="3">
    <source>
        <dbReference type="SAM" id="Coils"/>
    </source>
</evidence>
<evidence type="ECO:0000313" key="5">
    <source>
        <dbReference type="Proteomes" id="UP000887569"/>
    </source>
</evidence>
<evidence type="ECO:0000256" key="2">
    <source>
        <dbReference type="ARBA" id="ARBA00022803"/>
    </source>
</evidence>
<dbReference type="PANTHER" id="PTHR15081">
    <property type="entry name" value="NUCLEAR AUTOANTIGENIC SPERM PROTEIN NASP -RELATED"/>
    <property type="match status" value="1"/>
</dbReference>
<dbReference type="SUPFAM" id="SSF48452">
    <property type="entry name" value="TPR-like"/>
    <property type="match status" value="1"/>
</dbReference>
<feature type="compositionally biased region" description="Basic and acidic residues" evidence="4">
    <location>
        <begin position="206"/>
        <end position="226"/>
    </location>
</feature>
<evidence type="ECO:0000256" key="4">
    <source>
        <dbReference type="SAM" id="MobiDB-lite"/>
    </source>
</evidence>
<dbReference type="Gene3D" id="1.25.40.10">
    <property type="entry name" value="Tetratricopeptide repeat domain"/>
    <property type="match status" value="1"/>
</dbReference>
<dbReference type="AlphaFoldDB" id="A0A915BW80"/>
<feature type="compositionally biased region" description="Basic and acidic residues" evidence="4">
    <location>
        <begin position="291"/>
        <end position="303"/>
    </location>
</feature>
<sequence length="547" mass="60574">MSPAAAVENDVNSEESVKQKEGRVGVLVAEGKRAYIIGDLETASDKLGEASKLIVELRGDFAIECFEPLFYYGKVMLELASIEDRVFTNALPKEEADDDEEDGEMQEQDQRLFGDPKELREDEQAEIIEKVAEALEENMAALENRQLPEETLITSDEGKQSCEGISQIGEKQSSEDDHSEQDKKDEGSEQKRETNGNEIGEGTRNAVEDKTEKTDGEATREQENKCEAVGNEGNLKSTTNEGNGIAEPSLEYDAGMSGKDDKVGTGEEGNLKDANSENDENAEPVEEVNEDEARKNEGNKDEECLQDEESDEEGYAQDSDVEYIQIAWEALEVARTICENHIEMDGWKEKKADVLLALCECSVQNANYKQAIDDVDTCIELLRSTSESNDRRIAEAFFQKARTYALDKQFDNAAENFSTVKELLESRLASMEKELKEQSDEEKKATIQKEVNDLKGLIPEVQVKIADSRESAKNAALLAEEKKLEGTATLERGTSPASVGVTDITELVRKKTIKRAAEGDEEGAVEKMKRAKCAVDEGVKASEVNIQ</sequence>
<feature type="compositionally biased region" description="Acidic residues" evidence="4">
    <location>
        <begin position="95"/>
        <end position="107"/>
    </location>
</feature>
<feature type="compositionally biased region" description="Basic and acidic residues" evidence="4">
    <location>
        <begin position="258"/>
        <end position="275"/>
    </location>
</feature>
<evidence type="ECO:0000256" key="1">
    <source>
        <dbReference type="ARBA" id="ARBA00022737"/>
    </source>
</evidence>
<dbReference type="Proteomes" id="UP000887569">
    <property type="component" value="Unplaced"/>
</dbReference>
<keyword evidence="3" id="KW-0175">Coiled coil</keyword>
<proteinExistence type="predicted"/>
<keyword evidence="1" id="KW-0677">Repeat</keyword>
<feature type="compositionally biased region" description="Acidic residues" evidence="4">
    <location>
        <begin position="304"/>
        <end position="318"/>
    </location>
</feature>
<feature type="coiled-coil region" evidence="3">
    <location>
        <begin position="414"/>
        <end position="448"/>
    </location>
</feature>
<feature type="region of interest" description="Disordered" evidence="4">
    <location>
        <begin position="93"/>
        <end position="126"/>
    </location>
</feature>
<dbReference type="GO" id="GO:0006335">
    <property type="term" value="P:DNA replication-dependent chromatin assembly"/>
    <property type="evidence" value="ECO:0007669"/>
    <property type="project" value="TreeGrafter"/>
</dbReference>
<dbReference type="PANTHER" id="PTHR15081:SF1">
    <property type="entry name" value="NUCLEAR AUTOANTIGENIC SPERM PROTEIN"/>
    <property type="match status" value="1"/>
</dbReference>
<reference evidence="6" key="1">
    <citation type="submission" date="2022-11" db="UniProtKB">
        <authorList>
            <consortium name="WormBaseParasite"/>
        </authorList>
    </citation>
    <scope>IDENTIFICATION</scope>
</reference>
<feature type="compositionally biased region" description="Basic and acidic residues" evidence="4">
    <location>
        <begin position="108"/>
        <end position="126"/>
    </location>
</feature>
<dbReference type="InterPro" id="IPR051730">
    <property type="entry name" value="NASP-like"/>
</dbReference>
<evidence type="ECO:0000313" key="6">
    <source>
        <dbReference type="WBParaSite" id="PgR065_g002_t03"/>
    </source>
</evidence>
<protein>
    <submittedName>
        <fullName evidence="6">Tetratricopeptide SHNi-TPR domain-containing protein</fullName>
    </submittedName>
</protein>
<feature type="compositionally biased region" description="Basic and acidic residues" evidence="4">
    <location>
        <begin position="172"/>
        <end position="195"/>
    </location>
</feature>
<dbReference type="GO" id="GO:0042393">
    <property type="term" value="F:histone binding"/>
    <property type="evidence" value="ECO:0007669"/>
    <property type="project" value="TreeGrafter"/>
</dbReference>
<accession>A0A915BW80</accession>
<dbReference type="GO" id="GO:0005654">
    <property type="term" value="C:nucleoplasm"/>
    <property type="evidence" value="ECO:0007669"/>
    <property type="project" value="TreeGrafter"/>
</dbReference>